<dbReference type="GO" id="GO:0003727">
    <property type="term" value="F:single-stranded RNA binding"/>
    <property type="evidence" value="ECO:0007669"/>
    <property type="project" value="TreeGrafter"/>
</dbReference>
<dbReference type="InterPro" id="IPR007581">
    <property type="entry name" value="Endonuclease-V"/>
</dbReference>
<dbReference type="GO" id="GO:0016891">
    <property type="term" value="F:RNA endonuclease activity producing 5'-phosphomonoesters, hydrolytic mechanism"/>
    <property type="evidence" value="ECO:0007669"/>
    <property type="project" value="TreeGrafter"/>
</dbReference>
<keyword evidence="8" id="KW-1185">Reference proteome</keyword>
<dbReference type="GO" id="GO:0005737">
    <property type="term" value="C:cytoplasm"/>
    <property type="evidence" value="ECO:0007669"/>
    <property type="project" value="UniProtKB-SubCell"/>
</dbReference>
<reference evidence="7 8" key="1">
    <citation type="submission" date="2018-06" db="EMBL/GenBank/DDBJ databases">
        <title>Draft genome sequence of hyperthermophilic methanogen Methanothermobacter tenebrarum sp. MCM-B 1447.</title>
        <authorList>
            <person name="Pore S.D."/>
            <person name="Dagar S."/>
            <person name="Dhakephalkar P.K."/>
        </authorList>
    </citation>
    <scope>NUCLEOTIDE SEQUENCE [LARGE SCALE GENOMIC DNA]</scope>
    <source>
        <strain evidence="7 8">MCM B 1447</strain>
    </source>
</reference>
<evidence type="ECO:0000256" key="5">
    <source>
        <dbReference type="ARBA" id="ARBA00022759"/>
    </source>
</evidence>
<protein>
    <submittedName>
        <fullName evidence="7">Uncharacterized protein</fullName>
    </submittedName>
</protein>
<keyword evidence="6" id="KW-0378">Hydrolase</keyword>
<dbReference type="CDD" id="cd06559">
    <property type="entry name" value="Endonuclease_V"/>
    <property type="match status" value="1"/>
</dbReference>
<organism evidence="7 8">
    <name type="scientific">Methanothermobacter tenebrarum</name>
    <dbReference type="NCBI Taxonomy" id="680118"/>
    <lineage>
        <taxon>Archaea</taxon>
        <taxon>Methanobacteriati</taxon>
        <taxon>Methanobacteriota</taxon>
        <taxon>Methanomada group</taxon>
        <taxon>Methanobacteria</taxon>
        <taxon>Methanobacteriales</taxon>
        <taxon>Methanobacteriaceae</taxon>
        <taxon>Methanothermobacter</taxon>
    </lineage>
</organism>
<evidence type="ECO:0000256" key="1">
    <source>
        <dbReference type="ARBA" id="ARBA00001835"/>
    </source>
</evidence>
<accession>A0A328PHN0</accession>
<comment type="caution">
    <text evidence="7">The sequence shown here is derived from an EMBL/GenBank/DDBJ whole genome shotgun (WGS) entry which is preliminary data.</text>
</comment>
<gene>
    <name evidence="7" type="ORF">DPC56_05815</name>
</gene>
<dbReference type="GO" id="GO:0043737">
    <property type="term" value="F:deoxyribonuclease V activity"/>
    <property type="evidence" value="ECO:0007669"/>
    <property type="project" value="UniProtKB-EC"/>
</dbReference>
<evidence type="ECO:0000256" key="4">
    <source>
        <dbReference type="ARBA" id="ARBA00022722"/>
    </source>
</evidence>
<keyword evidence="3" id="KW-0963">Cytoplasm</keyword>
<comment type="catalytic activity">
    <reaction evidence="1">
        <text>Endonucleolytic cleavage at apurinic or apyrimidinic sites to products with a 5'-phosphate.</text>
        <dbReference type="EC" id="3.1.21.7"/>
    </reaction>
</comment>
<evidence type="ECO:0000313" key="7">
    <source>
        <dbReference type="EMBL" id="RAO78944.1"/>
    </source>
</evidence>
<evidence type="ECO:0000256" key="2">
    <source>
        <dbReference type="ARBA" id="ARBA00004496"/>
    </source>
</evidence>
<evidence type="ECO:0000256" key="6">
    <source>
        <dbReference type="ARBA" id="ARBA00022801"/>
    </source>
</evidence>
<keyword evidence="5" id="KW-0255">Endonuclease</keyword>
<name>A0A328PHN0_9EURY</name>
<dbReference type="Pfam" id="PF04493">
    <property type="entry name" value="Endonuclease_5"/>
    <property type="match status" value="1"/>
</dbReference>
<keyword evidence="4" id="KW-0540">Nuclease</keyword>
<evidence type="ECO:0000256" key="3">
    <source>
        <dbReference type="ARBA" id="ARBA00022490"/>
    </source>
</evidence>
<evidence type="ECO:0000313" key="8">
    <source>
        <dbReference type="Proteomes" id="UP000249782"/>
    </source>
</evidence>
<dbReference type="PANTHER" id="PTHR28511">
    <property type="entry name" value="ENDONUCLEASE V"/>
    <property type="match status" value="1"/>
</dbReference>
<dbReference type="GO" id="GO:0006281">
    <property type="term" value="P:DNA repair"/>
    <property type="evidence" value="ECO:0007669"/>
    <property type="project" value="InterPro"/>
</dbReference>
<proteinExistence type="predicted"/>
<comment type="subcellular location">
    <subcellularLocation>
        <location evidence="2">Cytoplasm</location>
    </subcellularLocation>
</comment>
<dbReference type="PANTHER" id="PTHR28511:SF1">
    <property type="entry name" value="ENDONUCLEASE V"/>
    <property type="match status" value="1"/>
</dbReference>
<dbReference type="EMBL" id="QLOE01000006">
    <property type="protein sequence ID" value="RAO78944.1"/>
    <property type="molecule type" value="Genomic_DNA"/>
</dbReference>
<sequence length="204" mass="22695">MYWNRIIDTMARLQCEWSKKVIKEDVISHFKNICGADVSFTVNNKGIAAAVIMGSKLEVLEKKYKKVELPIPYLSGFLGFREADAILDVVKELEHPFDVLMVNGNGTLHPRGFGLASHVGVLLGKPTIGITKKPIKEAERDNSLLKINGRVEGKIVNGMVVSVGHKISLKTAVKVVKNTSIYKMPEPLRQAHIFCTEKAKEELK</sequence>
<dbReference type="Proteomes" id="UP000249782">
    <property type="component" value="Unassembled WGS sequence"/>
</dbReference>
<dbReference type="AlphaFoldDB" id="A0A328PHN0"/>
<dbReference type="Gene3D" id="3.30.2170.10">
    <property type="entry name" value="archaeoglobus fulgidus dsm 4304 superfamily"/>
    <property type="match status" value="1"/>
</dbReference>